<sequence length="206" mass="22658">MARARGRRLFLGHKRLASSSWWGASLTTLGSIDTLSTLVLVHQSLSVALEYIDAENDEVFGKLLESGTISNGGSCPTSIGLYCPRSKVERRVNQRLDHPHKNSRSHLYARQQRGDTLAPLQEKLGAQYPSPHVAIGKRRRQSHSPGSETSIKVLFQLLERHLRRSIFGLNREVNGTPIGTVEDAGRADVGEDENVTPTLISTPSSP</sequence>
<feature type="region of interest" description="Disordered" evidence="1">
    <location>
        <begin position="173"/>
        <end position="206"/>
    </location>
</feature>
<proteinExistence type="predicted"/>
<dbReference type="EMBL" id="JACMSC010000005">
    <property type="protein sequence ID" value="KAG6522356.1"/>
    <property type="molecule type" value="Genomic_DNA"/>
</dbReference>
<feature type="region of interest" description="Disordered" evidence="1">
    <location>
        <begin position="128"/>
        <end position="147"/>
    </location>
</feature>
<keyword evidence="3" id="KW-1185">Reference proteome</keyword>
<gene>
    <name evidence="2" type="ORF">ZIOFF_019496</name>
</gene>
<feature type="compositionally biased region" description="Polar residues" evidence="1">
    <location>
        <begin position="195"/>
        <end position="206"/>
    </location>
</feature>
<protein>
    <submittedName>
        <fullName evidence="2">Uncharacterized protein</fullName>
    </submittedName>
</protein>
<accession>A0A8J5HEC8</accession>
<organism evidence="2 3">
    <name type="scientific">Zingiber officinale</name>
    <name type="common">Ginger</name>
    <name type="synonym">Amomum zingiber</name>
    <dbReference type="NCBI Taxonomy" id="94328"/>
    <lineage>
        <taxon>Eukaryota</taxon>
        <taxon>Viridiplantae</taxon>
        <taxon>Streptophyta</taxon>
        <taxon>Embryophyta</taxon>
        <taxon>Tracheophyta</taxon>
        <taxon>Spermatophyta</taxon>
        <taxon>Magnoliopsida</taxon>
        <taxon>Liliopsida</taxon>
        <taxon>Zingiberales</taxon>
        <taxon>Zingiberaceae</taxon>
        <taxon>Zingiber</taxon>
    </lineage>
</organism>
<reference evidence="2 3" key="1">
    <citation type="submission" date="2020-08" db="EMBL/GenBank/DDBJ databases">
        <title>Plant Genome Project.</title>
        <authorList>
            <person name="Zhang R.-G."/>
        </authorList>
    </citation>
    <scope>NUCLEOTIDE SEQUENCE [LARGE SCALE GENOMIC DNA]</scope>
    <source>
        <tissue evidence="2">Rhizome</tissue>
    </source>
</reference>
<dbReference type="Proteomes" id="UP000734854">
    <property type="component" value="Unassembled WGS sequence"/>
</dbReference>
<comment type="caution">
    <text evidence="2">The sequence shown here is derived from an EMBL/GenBank/DDBJ whole genome shotgun (WGS) entry which is preliminary data.</text>
</comment>
<evidence type="ECO:0000313" key="3">
    <source>
        <dbReference type="Proteomes" id="UP000734854"/>
    </source>
</evidence>
<evidence type="ECO:0000313" key="2">
    <source>
        <dbReference type="EMBL" id="KAG6522356.1"/>
    </source>
</evidence>
<name>A0A8J5HEC8_ZINOF</name>
<dbReference type="AlphaFoldDB" id="A0A8J5HEC8"/>
<evidence type="ECO:0000256" key="1">
    <source>
        <dbReference type="SAM" id="MobiDB-lite"/>
    </source>
</evidence>